<name>A0A3G8JQM4_9ACTN</name>
<dbReference type="KEGG" id="gom:D7316_03414"/>
<dbReference type="Pfam" id="PF07110">
    <property type="entry name" value="EthD"/>
    <property type="match status" value="1"/>
</dbReference>
<dbReference type="RefSeq" id="WP_124709268.1">
    <property type="nucleotide sequence ID" value="NZ_CP033972.1"/>
</dbReference>
<dbReference type="Proteomes" id="UP000271469">
    <property type="component" value="Chromosome"/>
</dbReference>
<evidence type="ECO:0000313" key="3">
    <source>
        <dbReference type="Proteomes" id="UP000271469"/>
    </source>
</evidence>
<dbReference type="GO" id="GO:0016491">
    <property type="term" value="F:oxidoreductase activity"/>
    <property type="evidence" value="ECO:0007669"/>
    <property type="project" value="InterPro"/>
</dbReference>
<dbReference type="SUPFAM" id="SSF54909">
    <property type="entry name" value="Dimeric alpha+beta barrel"/>
    <property type="match status" value="1"/>
</dbReference>
<dbReference type="AlphaFoldDB" id="A0A3G8JQM4"/>
<protein>
    <recommendedName>
        <fullName evidence="1">EthD domain-containing protein</fullName>
    </recommendedName>
</protein>
<dbReference type="PANTHER" id="PTHR40260">
    <property type="entry name" value="BLR8190 PROTEIN"/>
    <property type="match status" value="1"/>
</dbReference>
<reference evidence="2 3" key="1">
    <citation type="submission" date="2018-11" db="EMBL/GenBank/DDBJ databases">
        <title>Gordonia insulae sp. nov., isolated from an island soil.</title>
        <authorList>
            <person name="Kim Y.S."/>
            <person name="Kim S.B."/>
        </authorList>
    </citation>
    <scope>NUCLEOTIDE SEQUENCE [LARGE SCALE GENOMIC DNA]</scope>
    <source>
        <strain evidence="2 3">MMS17-SY073</strain>
    </source>
</reference>
<feature type="domain" description="EthD" evidence="1">
    <location>
        <begin position="11"/>
        <end position="88"/>
    </location>
</feature>
<keyword evidence="3" id="KW-1185">Reference proteome</keyword>
<dbReference type="InterPro" id="IPR011008">
    <property type="entry name" value="Dimeric_a/b-barrel"/>
</dbReference>
<proteinExistence type="predicted"/>
<gene>
    <name evidence="2" type="ORF">D7316_03414</name>
</gene>
<dbReference type="PANTHER" id="PTHR40260:SF2">
    <property type="entry name" value="BLR8190 PROTEIN"/>
    <property type="match status" value="1"/>
</dbReference>
<accession>A0A3G8JQM4</accession>
<organism evidence="2 3">
    <name type="scientific">Gordonia insulae</name>
    <dbReference type="NCBI Taxonomy" id="2420509"/>
    <lineage>
        <taxon>Bacteria</taxon>
        <taxon>Bacillati</taxon>
        <taxon>Actinomycetota</taxon>
        <taxon>Actinomycetes</taxon>
        <taxon>Mycobacteriales</taxon>
        <taxon>Gordoniaceae</taxon>
        <taxon>Gordonia</taxon>
    </lineage>
</organism>
<evidence type="ECO:0000259" key="1">
    <source>
        <dbReference type="Pfam" id="PF07110"/>
    </source>
</evidence>
<dbReference type="EMBL" id="CP033972">
    <property type="protein sequence ID" value="AZG46809.1"/>
    <property type="molecule type" value="Genomic_DNA"/>
</dbReference>
<dbReference type="InterPro" id="IPR009799">
    <property type="entry name" value="EthD_dom"/>
</dbReference>
<sequence>MYHVTITYGHPEDPQAFDEYYSTTHLPLAAKIPGVRAFSAGRTETLDGTAPSVYYLASITFDDKESAAAGFTSPEGQAAAADIPNFATGGATLHFNPAEISIP</sequence>
<dbReference type="OrthoDB" id="5294870at2"/>
<evidence type="ECO:0000313" key="2">
    <source>
        <dbReference type="EMBL" id="AZG46809.1"/>
    </source>
</evidence>
<dbReference type="Gene3D" id="3.30.70.100">
    <property type="match status" value="1"/>
</dbReference>
<dbReference type="NCBIfam" id="TIGR02118">
    <property type="entry name" value="EthD family reductase"/>
    <property type="match status" value="1"/>
</dbReference>